<comment type="caution">
    <text evidence="1">The sequence shown here is derived from an EMBL/GenBank/DDBJ whole genome shotgun (WGS) entry which is preliminary data.</text>
</comment>
<dbReference type="AlphaFoldDB" id="A0A8X6QWW4"/>
<organism evidence="1 2">
    <name type="scientific">Nephila pilipes</name>
    <name type="common">Giant wood spider</name>
    <name type="synonym">Nephila maculata</name>
    <dbReference type="NCBI Taxonomy" id="299642"/>
    <lineage>
        <taxon>Eukaryota</taxon>
        <taxon>Metazoa</taxon>
        <taxon>Ecdysozoa</taxon>
        <taxon>Arthropoda</taxon>
        <taxon>Chelicerata</taxon>
        <taxon>Arachnida</taxon>
        <taxon>Araneae</taxon>
        <taxon>Araneomorphae</taxon>
        <taxon>Entelegynae</taxon>
        <taxon>Araneoidea</taxon>
        <taxon>Nephilidae</taxon>
        <taxon>Nephila</taxon>
    </lineage>
</organism>
<dbReference type="EMBL" id="BMAW01130341">
    <property type="protein sequence ID" value="GFU34719.1"/>
    <property type="molecule type" value="Genomic_DNA"/>
</dbReference>
<sequence length="73" mass="8336">MCFLCLCVDTTLCFYTKHLLTQHFRARISPTIHVPLIVKVIRSYSNGFLSLGSTKFKARDAITCQIQQIPLCM</sequence>
<keyword evidence="2" id="KW-1185">Reference proteome</keyword>
<name>A0A8X6QWW4_NEPPI</name>
<dbReference type="Proteomes" id="UP000887013">
    <property type="component" value="Unassembled WGS sequence"/>
</dbReference>
<gene>
    <name evidence="1" type="ORF">NPIL_675641</name>
</gene>
<evidence type="ECO:0000313" key="1">
    <source>
        <dbReference type="EMBL" id="GFU34719.1"/>
    </source>
</evidence>
<accession>A0A8X6QWW4</accession>
<feature type="non-terminal residue" evidence="1">
    <location>
        <position position="73"/>
    </location>
</feature>
<reference evidence="1" key="1">
    <citation type="submission" date="2020-08" db="EMBL/GenBank/DDBJ databases">
        <title>Multicomponent nature underlies the extraordinary mechanical properties of spider dragline silk.</title>
        <authorList>
            <person name="Kono N."/>
            <person name="Nakamura H."/>
            <person name="Mori M."/>
            <person name="Yoshida Y."/>
            <person name="Ohtoshi R."/>
            <person name="Malay A.D."/>
            <person name="Moran D.A.P."/>
            <person name="Tomita M."/>
            <person name="Numata K."/>
            <person name="Arakawa K."/>
        </authorList>
    </citation>
    <scope>NUCLEOTIDE SEQUENCE</scope>
</reference>
<proteinExistence type="predicted"/>
<protein>
    <submittedName>
        <fullName evidence="1">Uncharacterized protein</fullName>
    </submittedName>
</protein>
<evidence type="ECO:0000313" key="2">
    <source>
        <dbReference type="Proteomes" id="UP000887013"/>
    </source>
</evidence>